<keyword evidence="3" id="KW-1185">Reference proteome</keyword>
<evidence type="ECO:0000313" key="2">
    <source>
        <dbReference type="EMBL" id="KAA5545343.1"/>
    </source>
</evidence>
<dbReference type="AlphaFoldDB" id="A0A5M6DD62"/>
<dbReference type="RefSeq" id="WP_150075613.1">
    <property type="nucleotide sequence ID" value="NZ_VWOX01000003.1"/>
</dbReference>
<feature type="region of interest" description="Disordered" evidence="1">
    <location>
        <begin position="108"/>
        <end position="141"/>
    </location>
</feature>
<protein>
    <submittedName>
        <fullName evidence="2">Uncharacterized protein</fullName>
    </submittedName>
</protein>
<dbReference type="EMBL" id="VWOX01000003">
    <property type="protein sequence ID" value="KAA5545343.1"/>
    <property type="molecule type" value="Genomic_DNA"/>
</dbReference>
<dbReference type="Proteomes" id="UP000324479">
    <property type="component" value="Unassembled WGS sequence"/>
</dbReference>
<reference evidence="2 3" key="1">
    <citation type="submission" date="2019-08" db="EMBL/GenBank/DDBJ databases">
        <authorList>
            <person name="Dhanesh K."/>
            <person name="Kumar G."/>
            <person name="Sasikala C."/>
            <person name="Venkata Ramana C."/>
        </authorList>
    </citation>
    <scope>NUCLEOTIDE SEQUENCE [LARGE SCALE GENOMIC DNA]</scope>
    <source>
        <strain evidence="2 3">JC645</strain>
    </source>
</reference>
<gene>
    <name evidence="2" type="ORF">FYK55_06720</name>
</gene>
<comment type="caution">
    <text evidence="2">The sequence shown here is derived from an EMBL/GenBank/DDBJ whole genome shotgun (WGS) entry which is preliminary data.</text>
</comment>
<organism evidence="2 3">
    <name type="scientific">Roseiconus nitratireducens</name>
    <dbReference type="NCBI Taxonomy" id="2605748"/>
    <lineage>
        <taxon>Bacteria</taxon>
        <taxon>Pseudomonadati</taxon>
        <taxon>Planctomycetota</taxon>
        <taxon>Planctomycetia</taxon>
        <taxon>Pirellulales</taxon>
        <taxon>Pirellulaceae</taxon>
        <taxon>Roseiconus</taxon>
    </lineage>
</organism>
<evidence type="ECO:0000256" key="1">
    <source>
        <dbReference type="SAM" id="MobiDB-lite"/>
    </source>
</evidence>
<sequence length="141" mass="16462">MMMLLQAAALAAVSVLPGTIQPTNTTRATVDLVELNHFIDESGREVFQQVVFFDWSTGNRQFEVRAWRLVKDPSQLPRRSWSPSGYLVTWQDKDLTREVWAKNMRETWSQQDPERVNRELLPESQRRPLWGGKPEFESSDR</sequence>
<accession>A0A5M6DD62</accession>
<feature type="compositionally biased region" description="Basic and acidic residues" evidence="1">
    <location>
        <begin position="112"/>
        <end position="126"/>
    </location>
</feature>
<name>A0A5M6DD62_9BACT</name>
<proteinExistence type="predicted"/>
<evidence type="ECO:0000313" key="3">
    <source>
        <dbReference type="Proteomes" id="UP000324479"/>
    </source>
</evidence>